<accession>A0A1A6BP88</accession>
<organism evidence="2 3">
    <name type="scientific">Mycobacterium gordonae</name>
    <dbReference type="NCBI Taxonomy" id="1778"/>
    <lineage>
        <taxon>Bacteria</taxon>
        <taxon>Bacillati</taxon>
        <taxon>Actinomycetota</taxon>
        <taxon>Actinomycetes</taxon>
        <taxon>Mycobacteriales</taxon>
        <taxon>Mycobacteriaceae</taxon>
        <taxon>Mycobacterium</taxon>
    </lineage>
</organism>
<dbReference type="OrthoDB" id="4750359at2"/>
<dbReference type="AlphaFoldDB" id="A0A1A6BP88"/>
<dbReference type="InterPro" id="IPR022534">
    <property type="entry name" value="DUF2563"/>
</dbReference>
<reference evidence="2 3" key="1">
    <citation type="submission" date="2016-06" db="EMBL/GenBank/DDBJ databases">
        <authorList>
            <person name="Kjaerup R.B."/>
            <person name="Dalgaard T.S."/>
            <person name="Juul-Madsen H.R."/>
        </authorList>
    </citation>
    <scope>NUCLEOTIDE SEQUENCE [LARGE SCALE GENOMIC DNA]</scope>
    <source>
        <strain evidence="2 3">1245752.6</strain>
    </source>
</reference>
<evidence type="ECO:0000256" key="1">
    <source>
        <dbReference type="SAM" id="MobiDB-lite"/>
    </source>
</evidence>
<name>A0A1A6BP88_MYCGO</name>
<dbReference type="Pfam" id="PF10817">
    <property type="entry name" value="DUF2563"/>
    <property type="match status" value="1"/>
</dbReference>
<proteinExistence type="predicted"/>
<sequence>MLVDPALLHSGGSESQRAGDHAHRAAQRLSATELVPQMFGDFATAETFHEAAGSAWTHHTRLLLEHRSFFGLVGRGASMAAAGFADMEEDNSASVRAVWCNSAT</sequence>
<protein>
    <submittedName>
        <fullName evidence="2">Uncharacterized protein</fullName>
    </submittedName>
</protein>
<evidence type="ECO:0000313" key="3">
    <source>
        <dbReference type="Proteomes" id="UP000093757"/>
    </source>
</evidence>
<dbReference type="Proteomes" id="UP000093757">
    <property type="component" value="Unassembled WGS sequence"/>
</dbReference>
<dbReference type="EMBL" id="MAEM01000014">
    <property type="protein sequence ID" value="OBS04019.1"/>
    <property type="molecule type" value="Genomic_DNA"/>
</dbReference>
<evidence type="ECO:0000313" key="2">
    <source>
        <dbReference type="EMBL" id="OBS04019.1"/>
    </source>
</evidence>
<comment type="caution">
    <text evidence="2">The sequence shown here is derived from an EMBL/GenBank/DDBJ whole genome shotgun (WGS) entry which is preliminary data.</text>
</comment>
<feature type="region of interest" description="Disordered" evidence="1">
    <location>
        <begin position="1"/>
        <end position="26"/>
    </location>
</feature>
<gene>
    <name evidence="2" type="ORF">A9W98_06705</name>
</gene>
<dbReference type="RefSeq" id="WP_065131894.1">
    <property type="nucleotide sequence ID" value="NZ_JACKSU010000048.1"/>
</dbReference>